<evidence type="ECO:0000259" key="9">
    <source>
        <dbReference type="PROSITE" id="PS50217"/>
    </source>
</evidence>
<dbReference type="Gene3D" id="1.20.5.170">
    <property type="match status" value="1"/>
</dbReference>
<evidence type="ECO:0000256" key="7">
    <source>
        <dbReference type="SAM" id="MobiDB-lite"/>
    </source>
</evidence>
<dbReference type="PROSITE" id="PS50217">
    <property type="entry name" value="BZIP"/>
    <property type="match status" value="1"/>
</dbReference>
<dbReference type="PANTHER" id="PTHR46164:SF3">
    <property type="entry name" value="ATF6, ISOFORM C"/>
    <property type="match status" value="1"/>
</dbReference>
<comment type="subcellular location">
    <subcellularLocation>
        <location evidence="1">Membrane</location>
        <topology evidence="1">Single-pass membrane protein</topology>
    </subcellularLocation>
</comment>
<dbReference type="Pfam" id="PF00170">
    <property type="entry name" value="bZIP_1"/>
    <property type="match status" value="1"/>
</dbReference>
<feature type="region of interest" description="Disordered" evidence="7">
    <location>
        <begin position="69"/>
        <end position="95"/>
    </location>
</feature>
<keyword evidence="11" id="KW-1185">Reference proteome</keyword>
<evidence type="ECO:0000256" key="1">
    <source>
        <dbReference type="ARBA" id="ARBA00004167"/>
    </source>
</evidence>
<evidence type="ECO:0000313" key="10">
    <source>
        <dbReference type="EMBL" id="EIE90744.1"/>
    </source>
</evidence>
<keyword evidence="6" id="KW-0175">Coiled coil</keyword>
<protein>
    <recommendedName>
        <fullName evidence="9">BZIP domain-containing protein</fullName>
    </recommendedName>
</protein>
<reference evidence="10 11" key="1">
    <citation type="journal article" date="2009" name="PLoS Genet.">
        <title>Genomic analysis of the basal lineage fungus Rhizopus oryzae reveals a whole-genome duplication.</title>
        <authorList>
            <person name="Ma L.-J."/>
            <person name="Ibrahim A.S."/>
            <person name="Skory C."/>
            <person name="Grabherr M.G."/>
            <person name="Burger G."/>
            <person name="Butler M."/>
            <person name="Elias M."/>
            <person name="Idnurm A."/>
            <person name="Lang B.F."/>
            <person name="Sone T."/>
            <person name="Abe A."/>
            <person name="Calvo S.E."/>
            <person name="Corrochano L.M."/>
            <person name="Engels R."/>
            <person name="Fu J."/>
            <person name="Hansberg W."/>
            <person name="Kim J.-M."/>
            <person name="Kodira C.D."/>
            <person name="Koehrsen M.J."/>
            <person name="Liu B."/>
            <person name="Miranda-Saavedra D."/>
            <person name="O'Leary S."/>
            <person name="Ortiz-Castellanos L."/>
            <person name="Poulter R."/>
            <person name="Rodriguez-Romero J."/>
            <person name="Ruiz-Herrera J."/>
            <person name="Shen Y.-Q."/>
            <person name="Zeng Q."/>
            <person name="Galagan J."/>
            <person name="Birren B.W."/>
            <person name="Cuomo C.A."/>
            <person name="Wickes B.L."/>
        </authorList>
    </citation>
    <scope>NUCLEOTIDE SEQUENCE [LARGE SCALE GENOMIC DNA]</scope>
    <source>
        <strain evidence="11">RA 99-880 / ATCC MYA-4621 / FGSC 9543 / NRRL 43880</strain>
    </source>
</reference>
<dbReference type="GO" id="GO:0005634">
    <property type="term" value="C:nucleus"/>
    <property type="evidence" value="ECO:0007669"/>
    <property type="project" value="TreeGrafter"/>
</dbReference>
<dbReference type="GO" id="GO:0030968">
    <property type="term" value="P:endoplasmic reticulum unfolded protein response"/>
    <property type="evidence" value="ECO:0007669"/>
    <property type="project" value="TreeGrafter"/>
</dbReference>
<dbReference type="SUPFAM" id="SSF57959">
    <property type="entry name" value="Leucine zipper domain"/>
    <property type="match status" value="1"/>
</dbReference>
<keyword evidence="8" id="KW-0472">Membrane</keyword>
<dbReference type="SMART" id="SM00338">
    <property type="entry name" value="BRLZ"/>
    <property type="match status" value="1"/>
</dbReference>
<dbReference type="eggNOG" id="KOG4343">
    <property type="taxonomic scope" value="Eukaryota"/>
</dbReference>
<accession>I1CQL4</accession>
<dbReference type="Proteomes" id="UP000009138">
    <property type="component" value="Unassembled WGS sequence"/>
</dbReference>
<dbReference type="OrthoDB" id="2274082at2759"/>
<dbReference type="RefSeq" id="XP_067526140.1">
    <property type="nucleotide sequence ID" value="XM_067670039.1"/>
</dbReference>
<dbReference type="GO" id="GO:0000978">
    <property type="term" value="F:RNA polymerase II cis-regulatory region sequence-specific DNA binding"/>
    <property type="evidence" value="ECO:0007669"/>
    <property type="project" value="TreeGrafter"/>
</dbReference>
<sequence length="230" mass="27104">MTFEREEDLLMTYLDEDYMSTTSQSSSSWTFQEPDLYTSESHYFPLINFFQGCYQHEVSQQIVKQFIPQPVLPPASGKSKRGRKKRDHQQHSASCTVKQPLVPILPAKQEIQKEEEQQQQQVEKEVTKRQERLIKNRAAALLSRKRKREHLNSLEEEKNKLVNENNELKESMNQLAKENTELKQKLNNNHGIILMIILYFFALFISFLSKEESNSAFYNKNKSRTDKNDK</sequence>
<dbReference type="EMBL" id="CH476747">
    <property type="protein sequence ID" value="EIE90744.1"/>
    <property type="molecule type" value="Genomic_DNA"/>
</dbReference>
<keyword evidence="8" id="KW-1133">Transmembrane helix</keyword>
<dbReference type="InterPro" id="IPR046347">
    <property type="entry name" value="bZIP_sf"/>
</dbReference>
<dbReference type="PANTHER" id="PTHR46164">
    <property type="entry name" value="ATF6, ISOFORM C"/>
    <property type="match status" value="1"/>
</dbReference>
<evidence type="ECO:0000256" key="2">
    <source>
        <dbReference type="ARBA" id="ARBA00023015"/>
    </source>
</evidence>
<dbReference type="GO" id="GO:0000981">
    <property type="term" value="F:DNA-binding transcription factor activity, RNA polymerase II-specific"/>
    <property type="evidence" value="ECO:0007669"/>
    <property type="project" value="TreeGrafter"/>
</dbReference>
<gene>
    <name evidence="10" type="ORF">RO3G_15455</name>
</gene>
<dbReference type="GO" id="GO:0016020">
    <property type="term" value="C:membrane"/>
    <property type="evidence" value="ECO:0007669"/>
    <property type="project" value="UniProtKB-SubCell"/>
</dbReference>
<feature type="domain" description="BZIP" evidence="9">
    <location>
        <begin position="126"/>
        <end position="189"/>
    </location>
</feature>
<keyword evidence="4" id="KW-0804">Transcription</keyword>
<keyword evidence="5" id="KW-0539">Nucleus</keyword>
<dbReference type="AlphaFoldDB" id="I1CQL4"/>
<dbReference type="GeneID" id="93622420"/>
<proteinExistence type="predicted"/>
<dbReference type="VEuPathDB" id="FungiDB:RO3G_15455"/>
<dbReference type="InParanoid" id="I1CQL4"/>
<keyword evidence="3" id="KW-0238">DNA-binding</keyword>
<feature type="coiled-coil region" evidence="6">
    <location>
        <begin position="108"/>
        <end position="189"/>
    </location>
</feature>
<evidence type="ECO:0000256" key="6">
    <source>
        <dbReference type="SAM" id="Coils"/>
    </source>
</evidence>
<dbReference type="InterPro" id="IPR051882">
    <property type="entry name" value="ATF_bZIP_TF"/>
</dbReference>
<dbReference type="InterPro" id="IPR004827">
    <property type="entry name" value="bZIP"/>
</dbReference>
<evidence type="ECO:0000256" key="4">
    <source>
        <dbReference type="ARBA" id="ARBA00023163"/>
    </source>
</evidence>
<evidence type="ECO:0000313" key="11">
    <source>
        <dbReference type="Proteomes" id="UP000009138"/>
    </source>
</evidence>
<evidence type="ECO:0000256" key="3">
    <source>
        <dbReference type="ARBA" id="ARBA00023125"/>
    </source>
</evidence>
<keyword evidence="2" id="KW-0805">Transcription regulation</keyword>
<evidence type="ECO:0000256" key="5">
    <source>
        <dbReference type="ARBA" id="ARBA00023242"/>
    </source>
</evidence>
<organism evidence="10 11">
    <name type="scientific">Rhizopus delemar (strain RA 99-880 / ATCC MYA-4621 / FGSC 9543 / NRRL 43880)</name>
    <name type="common">Mucormycosis agent</name>
    <name type="synonym">Rhizopus arrhizus var. delemar</name>
    <dbReference type="NCBI Taxonomy" id="246409"/>
    <lineage>
        <taxon>Eukaryota</taxon>
        <taxon>Fungi</taxon>
        <taxon>Fungi incertae sedis</taxon>
        <taxon>Mucoromycota</taxon>
        <taxon>Mucoromycotina</taxon>
        <taxon>Mucoromycetes</taxon>
        <taxon>Mucorales</taxon>
        <taxon>Mucorineae</taxon>
        <taxon>Rhizopodaceae</taxon>
        <taxon>Rhizopus</taxon>
    </lineage>
</organism>
<dbReference type="OMA" id="NAFKEIH"/>
<dbReference type="STRING" id="246409.I1CQL4"/>
<feature type="compositionally biased region" description="Basic residues" evidence="7">
    <location>
        <begin position="78"/>
        <end position="88"/>
    </location>
</feature>
<keyword evidence="8" id="KW-0812">Transmembrane</keyword>
<feature type="transmembrane region" description="Helical" evidence="8">
    <location>
        <begin position="191"/>
        <end position="209"/>
    </location>
</feature>
<evidence type="ECO:0000256" key="8">
    <source>
        <dbReference type="SAM" id="Phobius"/>
    </source>
</evidence>
<name>I1CQL4_RHIO9</name>